<feature type="active site" description="Proton acceptor" evidence="21">
    <location>
        <position position="515"/>
    </location>
</feature>
<dbReference type="GO" id="GO:0005030">
    <property type="term" value="F:neurotrophin receptor activity"/>
    <property type="evidence" value="ECO:0007669"/>
    <property type="project" value="TreeGrafter"/>
</dbReference>
<evidence type="ECO:0000256" key="17">
    <source>
        <dbReference type="ARBA" id="ARBA00023157"/>
    </source>
</evidence>
<name>V4A7A9_LOTGI</name>
<dbReference type="SMART" id="SM00219">
    <property type="entry name" value="TyrKc"/>
    <property type="match status" value="1"/>
</dbReference>
<dbReference type="PROSITE" id="PS00107">
    <property type="entry name" value="PROTEIN_KINASE_ATP"/>
    <property type="match status" value="1"/>
</dbReference>
<evidence type="ECO:0000256" key="3">
    <source>
        <dbReference type="ARBA" id="ARBA00022553"/>
    </source>
</evidence>
<dbReference type="PRINTS" id="PR00109">
    <property type="entry name" value="TYRKINASE"/>
</dbReference>
<feature type="domain" description="Protein kinase" evidence="27">
    <location>
        <begin position="371"/>
        <end position="646"/>
    </location>
</feature>
<dbReference type="InterPro" id="IPR011009">
    <property type="entry name" value="Kinase-like_dom_sf"/>
</dbReference>
<evidence type="ECO:0000256" key="6">
    <source>
        <dbReference type="ARBA" id="ARBA00022692"/>
    </source>
</evidence>
<dbReference type="InterPro" id="IPR036179">
    <property type="entry name" value="Ig-like_dom_sf"/>
</dbReference>
<dbReference type="GO" id="GO:0030424">
    <property type="term" value="C:axon"/>
    <property type="evidence" value="ECO:0007669"/>
    <property type="project" value="TreeGrafter"/>
</dbReference>
<keyword evidence="16" id="KW-0829">Tyrosine-protein kinase</keyword>
<evidence type="ECO:0000256" key="20">
    <source>
        <dbReference type="ARBA" id="ARBA00051243"/>
    </source>
</evidence>
<dbReference type="InterPro" id="IPR013783">
    <property type="entry name" value="Ig-like_fold"/>
</dbReference>
<feature type="binding site" evidence="23">
    <location>
        <position position="520"/>
    </location>
    <ligand>
        <name>Mg(2+)</name>
        <dbReference type="ChEBI" id="CHEBI:18420"/>
    </ligand>
</feature>
<dbReference type="RefSeq" id="XP_009056768.1">
    <property type="nucleotide sequence ID" value="XM_009058520.1"/>
</dbReference>
<feature type="binding site" evidence="22">
    <location>
        <begin position="452"/>
        <end position="458"/>
    </location>
    <ligand>
        <name>ATP</name>
        <dbReference type="ChEBI" id="CHEBI:30616"/>
    </ligand>
</feature>
<evidence type="ECO:0000256" key="2">
    <source>
        <dbReference type="ARBA" id="ARBA00022473"/>
    </source>
</evidence>
<reference evidence="29 30" key="1">
    <citation type="journal article" date="2013" name="Nature">
        <title>Insights into bilaterian evolution from three spiralian genomes.</title>
        <authorList>
            <person name="Simakov O."/>
            <person name="Marletaz F."/>
            <person name="Cho S.J."/>
            <person name="Edsinger-Gonzales E."/>
            <person name="Havlak P."/>
            <person name="Hellsten U."/>
            <person name="Kuo D.H."/>
            <person name="Larsson T."/>
            <person name="Lv J."/>
            <person name="Arendt D."/>
            <person name="Savage R."/>
            <person name="Osoegawa K."/>
            <person name="de Jong P."/>
            <person name="Grimwood J."/>
            <person name="Chapman J.A."/>
            <person name="Shapiro H."/>
            <person name="Aerts A."/>
            <person name="Otillar R.P."/>
            <person name="Terry A.Y."/>
            <person name="Boore J.L."/>
            <person name="Grigoriev I.V."/>
            <person name="Lindberg D.R."/>
            <person name="Seaver E.C."/>
            <person name="Weisblat D.A."/>
            <person name="Putnam N.H."/>
            <person name="Rokhsar D.S."/>
        </authorList>
    </citation>
    <scope>NUCLEOTIDE SEQUENCE [LARGE SCALE GENOMIC DNA]</scope>
</reference>
<keyword evidence="4" id="KW-0433">Leucine-rich repeat</keyword>
<evidence type="ECO:0000256" key="23">
    <source>
        <dbReference type="PIRSR" id="PIRSR000615-3"/>
    </source>
</evidence>
<evidence type="ECO:0000256" key="22">
    <source>
        <dbReference type="PIRSR" id="PIRSR000615-2"/>
    </source>
</evidence>
<dbReference type="Pfam" id="PF07679">
    <property type="entry name" value="I-set"/>
    <property type="match status" value="2"/>
</dbReference>
<dbReference type="PANTHER" id="PTHR24416">
    <property type="entry name" value="TYROSINE-PROTEIN KINASE RECEPTOR"/>
    <property type="match status" value="1"/>
</dbReference>
<keyword evidence="3 25" id="KW-0597">Phosphoprotein</keyword>
<dbReference type="GO" id="GO:0004714">
    <property type="term" value="F:transmembrane receptor protein tyrosine kinase activity"/>
    <property type="evidence" value="ECO:0007669"/>
    <property type="project" value="UniProtKB-EC"/>
</dbReference>
<evidence type="ECO:0000256" key="13">
    <source>
        <dbReference type="ARBA" id="ARBA00022902"/>
    </source>
</evidence>
<evidence type="ECO:0000256" key="8">
    <source>
        <dbReference type="ARBA" id="ARBA00022737"/>
    </source>
</evidence>
<keyword evidence="13" id="KW-0524">Neurogenesis</keyword>
<dbReference type="InterPro" id="IPR008266">
    <property type="entry name" value="Tyr_kinase_AS"/>
</dbReference>
<keyword evidence="12 22" id="KW-0067">ATP-binding</keyword>
<evidence type="ECO:0000313" key="29">
    <source>
        <dbReference type="EMBL" id="ESO92627.1"/>
    </source>
</evidence>
<evidence type="ECO:0000256" key="9">
    <source>
        <dbReference type="ARBA" id="ARBA00022741"/>
    </source>
</evidence>
<keyword evidence="8" id="KW-0677">Repeat</keyword>
<evidence type="ECO:0000256" key="21">
    <source>
        <dbReference type="PIRSR" id="PIRSR000615-1"/>
    </source>
</evidence>
<dbReference type="PROSITE" id="PS00109">
    <property type="entry name" value="PROTEIN_KINASE_TYR"/>
    <property type="match status" value="1"/>
</dbReference>
<evidence type="ECO:0000259" key="28">
    <source>
        <dbReference type="PROSITE" id="PS50835"/>
    </source>
</evidence>
<dbReference type="AlphaFoldDB" id="V4A7A9"/>
<evidence type="ECO:0000256" key="12">
    <source>
        <dbReference type="ARBA" id="ARBA00022840"/>
    </source>
</evidence>
<feature type="transmembrane region" description="Helical" evidence="26">
    <location>
        <begin position="286"/>
        <end position="309"/>
    </location>
</feature>
<evidence type="ECO:0000256" key="11">
    <source>
        <dbReference type="ARBA" id="ARBA00022782"/>
    </source>
</evidence>
<sequence>LRGNKLQCNCGVKWLRLMIDRSSSILQTTNIKCIETSTGQTVSLTSVKFDDCYIPEVEIEKDKYTVNEGDDLTVECKVYGAPLPAASWNTTELQSMSSFNNTANGALLKILDISVEDHGDPIPCSGENIVAEVSKSFVLLVNHAPVIKRLEHISDCFDHRCLLFEAHGWPEPQIQWLHNGNPVKTRQQIRSDISKEDYGVIKGMLKFKMFNPTQFGLYTLVVSNKYGSTKQDFQMYYFIFTDKSTIYNKDDLSGLTFDPKAHIRQTGRTGKTGHTQVQEPDDDINIVWPIAIGISVVIITMVIAVVIFIKRSKRNSSASSTRGHTFKRNGIVPREAVPLNSIMVENPNYTKKSSRNRTDSAAIRNIDLKNITFIRSLGEGAFGRVYLATCYGLLAEDDVTMVAIKMLKNASIESIKKDFEREAELLTNLQHHHIVKFYGVSVDGDEMLMIFEYMMNGDLNNYIRCHGPDASIISSNRSNDSSGEEILMPAQLLHISNQIAMGMEYLASQHFVHRDLATRNCLVGEKLLVKIGDFGMSRDIYSTDYYRVGGTAMLPIRWMPPESMLYRTFTIESDVWSFGVVLWEIFTYGKQPWYELSNMEVIQYIKNGHILERPRDCPEEVYKVMLCCWKTQPHDRMPMKEIHRHLDSLCLSQPNYIDVIA</sequence>
<dbReference type="PROSITE" id="PS50835">
    <property type="entry name" value="IG_LIKE"/>
    <property type="match status" value="1"/>
</dbReference>
<keyword evidence="23" id="KW-0479">Metal-binding</keyword>
<evidence type="ECO:0000256" key="14">
    <source>
        <dbReference type="ARBA" id="ARBA00022989"/>
    </source>
</evidence>
<keyword evidence="11" id="KW-0221">Differentiation</keyword>
<dbReference type="InterPro" id="IPR050122">
    <property type="entry name" value="RTK"/>
</dbReference>
<keyword evidence="30" id="KW-1185">Reference proteome</keyword>
<dbReference type="InterPro" id="IPR032675">
    <property type="entry name" value="LRR_dom_sf"/>
</dbReference>
<keyword evidence="6 25" id="KW-0812">Transmembrane</keyword>
<feature type="binding site" evidence="22 24">
    <location>
        <position position="405"/>
    </location>
    <ligand>
        <name>ATP</name>
        <dbReference type="ChEBI" id="CHEBI:30616"/>
    </ligand>
</feature>
<dbReference type="GO" id="GO:0010976">
    <property type="term" value="P:positive regulation of neuron projection development"/>
    <property type="evidence" value="ECO:0007669"/>
    <property type="project" value="TreeGrafter"/>
</dbReference>
<gene>
    <name evidence="29" type="ORF">LOTGIDRAFT_120502</name>
</gene>
<dbReference type="Pfam" id="PF07714">
    <property type="entry name" value="PK_Tyr_Ser-Thr"/>
    <property type="match status" value="1"/>
</dbReference>
<comment type="similarity">
    <text evidence="25">Belongs to the protein kinase superfamily. Tyr protein kinase family. Insulin receptor subfamily.</text>
</comment>
<dbReference type="InterPro" id="IPR000719">
    <property type="entry name" value="Prot_kinase_dom"/>
</dbReference>
<dbReference type="KEGG" id="lgi:LOTGIDRAFT_120502"/>
<comment type="catalytic activity">
    <reaction evidence="20 25">
        <text>L-tyrosyl-[protein] + ATP = O-phospho-L-tyrosyl-[protein] + ADP + H(+)</text>
        <dbReference type="Rhea" id="RHEA:10596"/>
        <dbReference type="Rhea" id="RHEA-COMP:10136"/>
        <dbReference type="Rhea" id="RHEA-COMP:20101"/>
        <dbReference type="ChEBI" id="CHEBI:15378"/>
        <dbReference type="ChEBI" id="CHEBI:30616"/>
        <dbReference type="ChEBI" id="CHEBI:46858"/>
        <dbReference type="ChEBI" id="CHEBI:61978"/>
        <dbReference type="ChEBI" id="CHEBI:456216"/>
        <dbReference type="EC" id="2.7.10.1"/>
    </reaction>
</comment>
<dbReference type="HOGENOM" id="CLU_000288_74_1_1"/>
<dbReference type="GO" id="GO:0043235">
    <property type="term" value="C:receptor complex"/>
    <property type="evidence" value="ECO:0007669"/>
    <property type="project" value="TreeGrafter"/>
</dbReference>
<evidence type="ECO:0000256" key="25">
    <source>
        <dbReference type="RuleBase" id="RU000312"/>
    </source>
</evidence>
<evidence type="ECO:0000256" key="4">
    <source>
        <dbReference type="ARBA" id="ARBA00022614"/>
    </source>
</evidence>
<dbReference type="OrthoDB" id="3256376at2759"/>
<evidence type="ECO:0000256" key="1">
    <source>
        <dbReference type="ARBA" id="ARBA00004479"/>
    </source>
</evidence>
<dbReference type="InterPro" id="IPR020635">
    <property type="entry name" value="Tyr_kinase_cat_dom"/>
</dbReference>
<keyword evidence="7" id="KW-0732">Signal</keyword>
<feature type="binding site" evidence="22">
    <location>
        <begin position="378"/>
        <end position="385"/>
    </location>
    <ligand>
        <name>ATP</name>
        <dbReference type="ChEBI" id="CHEBI:30616"/>
    </ligand>
</feature>
<dbReference type="PANTHER" id="PTHR24416:SF614">
    <property type="entry name" value="PROTEIN KINASE DOMAIN-CONTAINING PROTEIN"/>
    <property type="match status" value="1"/>
</dbReference>
<dbReference type="InterPro" id="IPR013098">
    <property type="entry name" value="Ig_I-set"/>
</dbReference>
<feature type="binding site" evidence="23">
    <location>
        <position position="533"/>
    </location>
    <ligand>
        <name>Mg(2+)</name>
        <dbReference type="ChEBI" id="CHEBI:18420"/>
    </ligand>
</feature>
<evidence type="ECO:0000256" key="24">
    <source>
        <dbReference type="PROSITE-ProRule" id="PRU10141"/>
    </source>
</evidence>
<evidence type="ECO:0000256" key="16">
    <source>
        <dbReference type="ARBA" id="ARBA00023137"/>
    </source>
</evidence>
<dbReference type="OMA" id="YREVTHP"/>
<dbReference type="GO" id="GO:0043121">
    <property type="term" value="F:neurotrophin binding"/>
    <property type="evidence" value="ECO:0007669"/>
    <property type="project" value="TreeGrafter"/>
</dbReference>
<evidence type="ECO:0000256" key="10">
    <source>
        <dbReference type="ARBA" id="ARBA00022777"/>
    </source>
</evidence>
<dbReference type="SUPFAM" id="SSF56112">
    <property type="entry name" value="Protein kinase-like (PK-like)"/>
    <property type="match status" value="1"/>
</dbReference>
<keyword evidence="18 25" id="KW-0675">Receptor</keyword>
<dbReference type="CTD" id="20231873"/>
<evidence type="ECO:0000256" key="18">
    <source>
        <dbReference type="ARBA" id="ARBA00023170"/>
    </source>
</evidence>
<dbReference type="GO" id="GO:0051897">
    <property type="term" value="P:positive regulation of phosphatidylinositol 3-kinase/protein kinase B signal transduction"/>
    <property type="evidence" value="ECO:0007669"/>
    <property type="project" value="TreeGrafter"/>
</dbReference>
<dbReference type="Gene3D" id="2.60.40.10">
    <property type="entry name" value="Immunoglobulins"/>
    <property type="match status" value="2"/>
</dbReference>
<dbReference type="SUPFAM" id="SSF48726">
    <property type="entry name" value="Immunoglobulin"/>
    <property type="match status" value="1"/>
</dbReference>
<dbReference type="GO" id="GO:0007399">
    <property type="term" value="P:nervous system development"/>
    <property type="evidence" value="ECO:0007669"/>
    <property type="project" value="UniProtKB-KW"/>
</dbReference>
<dbReference type="Gene3D" id="3.80.10.10">
    <property type="entry name" value="Ribonuclease Inhibitor"/>
    <property type="match status" value="1"/>
</dbReference>
<dbReference type="InterPro" id="IPR002011">
    <property type="entry name" value="Tyr_kinase_rcpt_2_CS"/>
</dbReference>
<keyword evidence="2" id="KW-0217">Developmental protein</keyword>
<keyword evidence="15 26" id="KW-0472">Membrane</keyword>
<dbReference type="FunFam" id="1.10.510.10:FF:000034">
    <property type="entry name" value="Tyrosine-protein kinase receptor"/>
    <property type="match status" value="1"/>
</dbReference>
<evidence type="ECO:0000259" key="27">
    <source>
        <dbReference type="PROSITE" id="PS50011"/>
    </source>
</evidence>
<dbReference type="EMBL" id="KB202050">
    <property type="protein sequence ID" value="ESO92627.1"/>
    <property type="molecule type" value="Genomic_DNA"/>
</dbReference>
<dbReference type="GO" id="GO:0030154">
    <property type="term" value="P:cell differentiation"/>
    <property type="evidence" value="ECO:0007669"/>
    <property type="project" value="UniProtKB-KW"/>
</dbReference>
<organism evidence="29 30">
    <name type="scientific">Lottia gigantea</name>
    <name type="common">Giant owl limpet</name>
    <dbReference type="NCBI Taxonomy" id="225164"/>
    <lineage>
        <taxon>Eukaryota</taxon>
        <taxon>Metazoa</taxon>
        <taxon>Spiralia</taxon>
        <taxon>Lophotrochozoa</taxon>
        <taxon>Mollusca</taxon>
        <taxon>Gastropoda</taxon>
        <taxon>Patellogastropoda</taxon>
        <taxon>Lottioidea</taxon>
        <taxon>Lottiidae</taxon>
        <taxon>Lottia</taxon>
    </lineage>
</organism>
<dbReference type="EC" id="2.7.10.1" evidence="25"/>
<keyword evidence="5" id="KW-0808">Transferase</keyword>
<feature type="binding site" evidence="22">
    <location>
        <position position="519"/>
    </location>
    <ligand>
        <name>ATP</name>
        <dbReference type="ChEBI" id="CHEBI:30616"/>
    </ligand>
</feature>
<dbReference type="InterPro" id="IPR007110">
    <property type="entry name" value="Ig-like_dom"/>
</dbReference>
<dbReference type="Gene3D" id="3.30.200.20">
    <property type="entry name" value="Phosphorylase Kinase, domain 1"/>
    <property type="match status" value="1"/>
</dbReference>
<keyword evidence="23" id="KW-0460">Magnesium</keyword>
<evidence type="ECO:0000256" key="5">
    <source>
        <dbReference type="ARBA" id="ARBA00022679"/>
    </source>
</evidence>
<dbReference type="GO" id="GO:0046872">
    <property type="term" value="F:metal ion binding"/>
    <property type="evidence" value="ECO:0007669"/>
    <property type="project" value="UniProtKB-KW"/>
</dbReference>
<protein>
    <recommendedName>
        <fullName evidence="25">Tyrosine-protein kinase receptor</fullName>
        <ecNumber evidence="25">2.7.10.1</ecNumber>
    </recommendedName>
</protein>
<dbReference type="InterPro" id="IPR017441">
    <property type="entry name" value="Protein_kinase_ATP_BS"/>
</dbReference>
<dbReference type="InterPro" id="IPR001245">
    <property type="entry name" value="Ser-Thr/Tyr_kinase_cat_dom"/>
</dbReference>
<comment type="subcellular location">
    <subcellularLocation>
        <location evidence="1">Membrane</location>
        <topology evidence="1">Single-pass type I membrane protein</topology>
    </subcellularLocation>
</comment>
<dbReference type="Gene3D" id="1.10.510.10">
    <property type="entry name" value="Transferase(Phosphotransferase) domain 1"/>
    <property type="match status" value="1"/>
</dbReference>
<dbReference type="PROSITE" id="PS50011">
    <property type="entry name" value="PROTEIN_KINASE_DOM"/>
    <property type="match status" value="1"/>
</dbReference>
<dbReference type="Proteomes" id="UP000030746">
    <property type="component" value="Unassembled WGS sequence"/>
</dbReference>
<dbReference type="STRING" id="225164.V4A7A9"/>
<dbReference type="GO" id="GO:0007169">
    <property type="term" value="P:cell surface receptor protein tyrosine kinase signaling pathway"/>
    <property type="evidence" value="ECO:0007669"/>
    <property type="project" value="InterPro"/>
</dbReference>
<keyword evidence="19" id="KW-0325">Glycoprotein</keyword>
<evidence type="ECO:0000256" key="26">
    <source>
        <dbReference type="SAM" id="Phobius"/>
    </source>
</evidence>
<dbReference type="PROSITE" id="PS00239">
    <property type="entry name" value="RECEPTOR_TYR_KIN_II"/>
    <property type="match status" value="1"/>
</dbReference>
<accession>V4A7A9</accession>
<dbReference type="GO" id="GO:0005524">
    <property type="term" value="F:ATP binding"/>
    <property type="evidence" value="ECO:0007669"/>
    <property type="project" value="UniProtKB-UniRule"/>
</dbReference>
<dbReference type="GO" id="GO:0005886">
    <property type="term" value="C:plasma membrane"/>
    <property type="evidence" value="ECO:0007669"/>
    <property type="project" value="TreeGrafter"/>
</dbReference>
<dbReference type="FunFam" id="3.30.200.20:FF:000033">
    <property type="entry name" value="Tyrosine-protein kinase receptor"/>
    <property type="match status" value="1"/>
</dbReference>
<keyword evidence="9 22" id="KW-0547">Nucleotide-binding</keyword>
<proteinExistence type="inferred from homology"/>
<evidence type="ECO:0000256" key="15">
    <source>
        <dbReference type="ARBA" id="ARBA00023136"/>
    </source>
</evidence>
<evidence type="ECO:0000256" key="19">
    <source>
        <dbReference type="ARBA" id="ARBA00023180"/>
    </source>
</evidence>
<evidence type="ECO:0000313" key="30">
    <source>
        <dbReference type="Proteomes" id="UP000030746"/>
    </source>
</evidence>
<dbReference type="GO" id="GO:1990090">
    <property type="term" value="P:cellular response to nerve growth factor stimulus"/>
    <property type="evidence" value="ECO:0007669"/>
    <property type="project" value="TreeGrafter"/>
</dbReference>
<feature type="non-terminal residue" evidence="29">
    <location>
        <position position="1"/>
    </location>
</feature>
<dbReference type="PIRSF" id="PIRSF000615">
    <property type="entry name" value="TyrPK_CSF1-R"/>
    <property type="match status" value="1"/>
</dbReference>
<keyword evidence="14 26" id="KW-1133">Transmembrane helix</keyword>
<keyword evidence="17" id="KW-1015">Disulfide bond</keyword>
<dbReference type="GeneID" id="20231873"/>
<feature type="domain" description="Ig-like" evidence="28">
    <location>
        <begin position="55"/>
        <end position="134"/>
    </location>
</feature>
<keyword evidence="10" id="KW-0418">Kinase</keyword>
<evidence type="ECO:0000256" key="7">
    <source>
        <dbReference type="ARBA" id="ARBA00022729"/>
    </source>
</evidence>